<keyword evidence="8 10" id="KW-0472">Membrane</keyword>
<keyword evidence="2 10" id="KW-0813">Transport</keyword>
<comment type="subcellular location">
    <subcellularLocation>
        <location evidence="10">Cell outer membrane</location>
        <topology evidence="10">Multi-pass membrane protein</topology>
    </subcellularLocation>
</comment>
<evidence type="ECO:0000256" key="9">
    <source>
        <dbReference type="ARBA" id="ARBA00023237"/>
    </source>
</evidence>
<evidence type="ECO:0000256" key="10">
    <source>
        <dbReference type="RuleBase" id="RU364005"/>
    </source>
</evidence>
<comment type="function">
    <text evidence="10">Forms passive diffusion pores that allow small molecular weight hydrophilic materials across the outer membrane.</text>
</comment>
<evidence type="ECO:0000256" key="5">
    <source>
        <dbReference type="ARBA" id="ARBA00022729"/>
    </source>
</evidence>
<evidence type="ECO:0000256" key="3">
    <source>
        <dbReference type="ARBA" id="ARBA00022452"/>
    </source>
</evidence>
<accession>A0A285UDU7</accession>
<keyword evidence="9 10" id="KW-0998">Cell outer membrane</keyword>
<evidence type="ECO:0000256" key="7">
    <source>
        <dbReference type="ARBA" id="ARBA00023114"/>
    </source>
</evidence>
<evidence type="ECO:0000313" key="11">
    <source>
        <dbReference type="EMBL" id="SOC39933.1"/>
    </source>
</evidence>
<evidence type="ECO:0000256" key="4">
    <source>
        <dbReference type="ARBA" id="ARBA00022692"/>
    </source>
</evidence>
<dbReference type="Pfam" id="PF02530">
    <property type="entry name" value="Porin_2"/>
    <property type="match status" value="1"/>
</dbReference>
<comment type="domain">
    <text evidence="10">Consists of 16-stranded beta-barrel sheets, with large surface-exposed loops, that form a transmembrane pore at the center of each barrel. The pore is partially ocluded by a peptide loop that folds into the pore lumen.</text>
</comment>
<keyword evidence="4 10" id="KW-0812">Transmembrane</keyword>
<dbReference type="SUPFAM" id="SSF56935">
    <property type="entry name" value="Porins"/>
    <property type="match status" value="1"/>
</dbReference>
<dbReference type="GO" id="GO:0009279">
    <property type="term" value="C:cell outer membrane"/>
    <property type="evidence" value="ECO:0007669"/>
    <property type="project" value="UniProtKB-SubCell"/>
</dbReference>
<evidence type="ECO:0000313" key="12">
    <source>
        <dbReference type="Proteomes" id="UP000219167"/>
    </source>
</evidence>
<dbReference type="InterPro" id="IPR003684">
    <property type="entry name" value="Porin_alphabac"/>
</dbReference>
<keyword evidence="3 10" id="KW-1134">Transmembrane beta strand</keyword>
<organism evidence="11 12">
    <name type="scientific">Rhizobium subbaraonis</name>
    <dbReference type="NCBI Taxonomy" id="908946"/>
    <lineage>
        <taxon>Bacteria</taxon>
        <taxon>Pseudomonadati</taxon>
        <taxon>Pseudomonadota</taxon>
        <taxon>Alphaproteobacteria</taxon>
        <taxon>Hyphomicrobiales</taxon>
        <taxon>Rhizobiaceae</taxon>
        <taxon>Rhizobium/Agrobacterium group</taxon>
        <taxon>Rhizobium</taxon>
    </lineage>
</organism>
<keyword evidence="7 10" id="KW-0626">Porin</keyword>
<dbReference type="AlphaFoldDB" id="A0A285UDU7"/>
<sequence>MIVLFLKLGMGQGTLSFSKKTQTRMKLLTGGQKMNIKSLLLGSAAALAAVSGAQAADAIVAAEPEPMEYVRVCDAFGTGYFYIPGTETCLKIGGYLRVEWKGGDVQGTGQNTFPGGGGDSWNTRTRATLKFSTATDTEYGALKTYAEVEFQKDNNNGGSTNLAHGYIEFAGFLLGYTDSLFAGGYIGGGYSNNDYILVNYGDTARNQIRYTYGDTSNGFSFTAGVEDSSDNSGDFLGDSDKVDTYVPNVVGGMSYSTGGFQAFLVGGYDAVVEEGAIKGRINATFGAFSAYVMAGWNTDGDYQNDYAQWYGDWAVWLGAKYQFTEKLAIYGDFNFMDQGATDSDGNFTDAGKFETSIGLDYAIVPGFKVRPEVSYVADYDQIAGDKAEDWGGMIRFQRDF</sequence>
<gene>
    <name evidence="11" type="ORF">SAMN05892877_106266</name>
</gene>
<name>A0A285UDU7_9HYPH</name>
<proteinExistence type="inferred from homology"/>
<keyword evidence="12" id="KW-1185">Reference proteome</keyword>
<keyword evidence="6 10" id="KW-0406">Ion transport</keyword>
<reference evidence="11 12" key="1">
    <citation type="submission" date="2017-08" db="EMBL/GenBank/DDBJ databases">
        <authorList>
            <person name="de Groot N.N."/>
        </authorList>
    </citation>
    <scope>NUCLEOTIDE SEQUENCE [LARGE SCALE GENOMIC DNA]</scope>
    <source>
        <strain evidence="11 12">JC85</strain>
    </source>
</reference>
<comment type="similarity">
    <text evidence="1 10">Belongs to the alphaproteobacteria porin family.</text>
</comment>
<evidence type="ECO:0000256" key="2">
    <source>
        <dbReference type="ARBA" id="ARBA00022448"/>
    </source>
</evidence>
<evidence type="ECO:0000256" key="6">
    <source>
        <dbReference type="ARBA" id="ARBA00023065"/>
    </source>
</evidence>
<dbReference type="EMBL" id="OBQD01000006">
    <property type="protein sequence ID" value="SOC39933.1"/>
    <property type="molecule type" value="Genomic_DNA"/>
</dbReference>
<protein>
    <recommendedName>
        <fullName evidence="10">Porin</fullName>
    </recommendedName>
</protein>
<dbReference type="GO" id="GO:0046930">
    <property type="term" value="C:pore complex"/>
    <property type="evidence" value="ECO:0007669"/>
    <property type="project" value="UniProtKB-KW"/>
</dbReference>
<keyword evidence="5" id="KW-0732">Signal</keyword>
<evidence type="ECO:0000256" key="8">
    <source>
        <dbReference type="ARBA" id="ARBA00023136"/>
    </source>
</evidence>
<dbReference type="GO" id="GO:0015288">
    <property type="term" value="F:porin activity"/>
    <property type="evidence" value="ECO:0007669"/>
    <property type="project" value="UniProtKB-KW"/>
</dbReference>
<dbReference type="Proteomes" id="UP000219167">
    <property type="component" value="Unassembled WGS sequence"/>
</dbReference>
<dbReference type="GO" id="GO:0006811">
    <property type="term" value="P:monoatomic ion transport"/>
    <property type="evidence" value="ECO:0007669"/>
    <property type="project" value="UniProtKB-KW"/>
</dbReference>
<evidence type="ECO:0000256" key="1">
    <source>
        <dbReference type="ARBA" id="ARBA00009521"/>
    </source>
</evidence>